<evidence type="ECO:0000256" key="5">
    <source>
        <dbReference type="SAM" id="Coils"/>
    </source>
</evidence>
<keyword evidence="5" id="KW-0175">Coiled coil</keyword>
<evidence type="ECO:0000259" key="6">
    <source>
        <dbReference type="PROSITE" id="PS50931"/>
    </source>
</evidence>
<dbReference type="PANTHER" id="PTHR30346:SF0">
    <property type="entry name" value="HCA OPERON TRANSCRIPTIONAL ACTIVATOR HCAR"/>
    <property type="match status" value="1"/>
</dbReference>
<dbReference type="PROSITE" id="PS50931">
    <property type="entry name" value="HTH_LYSR"/>
    <property type="match status" value="1"/>
</dbReference>
<accession>A0A1Y4R1E8</accession>
<organism evidence="7 8">
    <name type="scientific">Enterococcus cecorum</name>
    <dbReference type="NCBI Taxonomy" id="44008"/>
    <lineage>
        <taxon>Bacteria</taxon>
        <taxon>Bacillati</taxon>
        <taxon>Bacillota</taxon>
        <taxon>Bacilli</taxon>
        <taxon>Lactobacillales</taxon>
        <taxon>Enterococcaceae</taxon>
        <taxon>Enterococcus</taxon>
    </lineage>
</organism>
<dbReference type="AlphaFoldDB" id="A0A1Y4R1E8"/>
<dbReference type="FunFam" id="1.10.10.10:FF:000001">
    <property type="entry name" value="LysR family transcriptional regulator"/>
    <property type="match status" value="1"/>
</dbReference>
<dbReference type="PRINTS" id="PR00039">
    <property type="entry name" value="HTHLYSR"/>
</dbReference>
<feature type="coiled-coil region" evidence="5">
    <location>
        <begin position="68"/>
        <end position="95"/>
    </location>
</feature>
<gene>
    <name evidence="7" type="ORF">B5E88_02555</name>
</gene>
<dbReference type="Pfam" id="PF00126">
    <property type="entry name" value="HTH_1"/>
    <property type="match status" value="1"/>
</dbReference>
<sequence>MMKMNLERLAYFVDLSETLNFSETAERMYTTQGNVSKQIAALEKELQTELFTRKHRQVTLNTHGQVVLLSAKKILNEYQEMLKNLEAMNVQSQNQLFIHGIPSFYRYRAGELIGNFHREFNQYQIQFQEVETTQLFSDLAENRCQIAIYRSFGKVDLNKYQVIKVDQDHLVVALHRDHPLAHHKVLRFSDLADEHFIQLGRGSMYLSLVEEKCYQAGFTPKIDYRGHRLEVLIDLVAKNLGISVVMAKTVQHPDVVKIPLDEEISSDILFVRKKDESTPLLELFWHYLENKLG</sequence>
<dbReference type="Proteomes" id="UP000196074">
    <property type="component" value="Unassembled WGS sequence"/>
</dbReference>
<dbReference type="CDD" id="cd05466">
    <property type="entry name" value="PBP2_LTTR_substrate"/>
    <property type="match status" value="1"/>
</dbReference>
<comment type="caution">
    <text evidence="7">The sequence shown here is derived from an EMBL/GenBank/DDBJ whole genome shotgun (WGS) entry which is preliminary data.</text>
</comment>
<evidence type="ECO:0000256" key="3">
    <source>
        <dbReference type="ARBA" id="ARBA00023125"/>
    </source>
</evidence>
<evidence type="ECO:0000256" key="2">
    <source>
        <dbReference type="ARBA" id="ARBA00023015"/>
    </source>
</evidence>
<dbReference type="Gene3D" id="3.40.190.290">
    <property type="match status" value="1"/>
</dbReference>
<protein>
    <recommendedName>
        <fullName evidence="6">HTH lysR-type domain-containing protein</fullName>
    </recommendedName>
</protein>
<name>A0A1Y4R1E8_9ENTE</name>
<dbReference type="GO" id="GO:0003677">
    <property type="term" value="F:DNA binding"/>
    <property type="evidence" value="ECO:0007669"/>
    <property type="project" value="UniProtKB-KW"/>
</dbReference>
<dbReference type="PANTHER" id="PTHR30346">
    <property type="entry name" value="TRANSCRIPTIONAL DUAL REGULATOR HCAR-RELATED"/>
    <property type="match status" value="1"/>
</dbReference>
<feature type="domain" description="HTH lysR-type" evidence="6">
    <location>
        <begin position="4"/>
        <end position="61"/>
    </location>
</feature>
<dbReference type="InterPro" id="IPR005119">
    <property type="entry name" value="LysR_subst-bd"/>
</dbReference>
<dbReference type="InterPro" id="IPR036388">
    <property type="entry name" value="WH-like_DNA-bd_sf"/>
</dbReference>
<keyword evidence="4" id="KW-0804">Transcription</keyword>
<dbReference type="EMBL" id="NFLC01000003">
    <property type="protein sequence ID" value="OUQ11357.1"/>
    <property type="molecule type" value="Genomic_DNA"/>
</dbReference>
<dbReference type="SUPFAM" id="SSF53850">
    <property type="entry name" value="Periplasmic binding protein-like II"/>
    <property type="match status" value="1"/>
</dbReference>
<reference evidence="8" key="1">
    <citation type="submission" date="2017-04" db="EMBL/GenBank/DDBJ databases">
        <title>Function of individual gut microbiota members based on whole genome sequencing of pure cultures obtained from chicken caecum.</title>
        <authorList>
            <person name="Medvecky M."/>
            <person name="Cejkova D."/>
            <person name="Polansky O."/>
            <person name="Karasova D."/>
            <person name="Kubasova T."/>
            <person name="Cizek A."/>
            <person name="Rychlik I."/>
        </authorList>
    </citation>
    <scope>NUCLEOTIDE SEQUENCE [LARGE SCALE GENOMIC DNA]</scope>
    <source>
        <strain evidence="8">An144</strain>
    </source>
</reference>
<dbReference type="Gene3D" id="1.10.10.10">
    <property type="entry name" value="Winged helix-like DNA-binding domain superfamily/Winged helix DNA-binding domain"/>
    <property type="match status" value="1"/>
</dbReference>
<dbReference type="InterPro" id="IPR000847">
    <property type="entry name" value="LysR_HTH_N"/>
</dbReference>
<evidence type="ECO:0000256" key="4">
    <source>
        <dbReference type="ARBA" id="ARBA00023163"/>
    </source>
</evidence>
<dbReference type="Pfam" id="PF03466">
    <property type="entry name" value="LysR_substrate"/>
    <property type="match status" value="1"/>
</dbReference>
<keyword evidence="3" id="KW-0238">DNA-binding</keyword>
<keyword evidence="2" id="KW-0805">Transcription regulation</keyword>
<dbReference type="InterPro" id="IPR036390">
    <property type="entry name" value="WH_DNA-bd_sf"/>
</dbReference>
<evidence type="ECO:0000313" key="8">
    <source>
        <dbReference type="Proteomes" id="UP000196074"/>
    </source>
</evidence>
<dbReference type="GO" id="GO:0003700">
    <property type="term" value="F:DNA-binding transcription factor activity"/>
    <property type="evidence" value="ECO:0007669"/>
    <property type="project" value="InterPro"/>
</dbReference>
<comment type="similarity">
    <text evidence="1">Belongs to the LysR transcriptional regulatory family.</text>
</comment>
<proteinExistence type="inferred from homology"/>
<evidence type="ECO:0000256" key="1">
    <source>
        <dbReference type="ARBA" id="ARBA00009437"/>
    </source>
</evidence>
<dbReference type="SUPFAM" id="SSF46785">
    <property type="entry name" value="Winged helix' DNA-binding domain"/>
    <property type="match status" value="1"/>
</dbReference>
<evidence type="ECO:0000313" key="7">
    <source>
        <dbReference type="EMBL" id="OUQ11357.1"/>
    </source>
</evidence>
<dbReference type="GO" id="GO:0032993">
    <property type="term" value="C:protein-DNA complex"/>
    <property type="evidence" value="ECO:0007669"/>
    <property type="project" value="TreeGrafter"/>
</dbReference>